<dbReference type="EMBL" id="BMPE01000007">
    <property type="protein sequence ID" value="GGL05406.1"/>
    <property type="molecule type" value="Genomic_DNA"/>
</dbReference>
<dbReference type="Gene3D" id="1.20.120.450">
    <property type="entry name" value="dinb family like domain"/>
    <property type="match status" value="1"/>
</dbReference>
<evidence type="ECO:0000313" key="1">
    <source>
        <dbReference type="EMBL" id="GGL05406.1"/>
    </source>
</evidence>
<dbReference type="InterPro" id="IPR007061">
    <property type="entry name" value="MST-like"/>
</dbReference>
<dbReference type="InterPro" id="IPR034660">
    <property type="entry name" value="DinB/YfiT-like"/>
</dbReference>
<evidence type="ECO:0000313" key="2">
    <source>
        <dbReference type="Proteomes" id="UP000604341"/>
    </source>
</evidence>
<dbReference type="Proteomes" id="UP000604341">
    <property type="component" value="Unassembled WGS sequence"/>
</dbReference>
<gene>
    <name evidence="1" type="ORF">GCM10010844_25210</name>
</gene>
<dbReference type="SUPFAM" id="SSF109854">
    <property type="entry name" value="DinB/YfiT-like putative metalloenzymes"/>
    <property type="match status" value="1"/>
</dbReference>
<organism evidence="1 2">
    <name type="scientific">Deinococcus radiotolerans</name>
    <dbReference type="NCBI Taxonomy" id="1309407"/>
    <lineage>
        <taxon>Bacteria</taxon>
        <taxon>Thermotogati</taxon>
        <taxon>Deinococcota</taxon>
        <taxon>Deinococci</taxon>
        <taxon>Deinococcales</taxon>
        <taxon>Deinococcaceae</taxon>
        <taxon>Deinococcus</taxon>
    </lineage>
</organism>
<protein>
    <submittedName>
        <fullName evidence="1">Integrase</fullName>
    </submittedName>
</protein>
<sequence length="152" mass="17232">MARLIGMMTYKRETTLQAVQGLNVEELDLIPDGHANSAGMLLAHTAAMERIYQVISDGHADPDSALEAHHWPGLNLGEQGHAKLRGRPLRHDLEELNRVRTGTLELLAARDDAWPDEPLPFWGDMRNWHLMWFHVFDLASHESQKPVPPLFC</sequence>
<accession>A0ABQ2FLW0</accession>
<reference evidence="2" key="1">
    <citation type="journal article" date="2019" name="Int. J. Syst. Evol. Microbiol.">
        <title>The Global Catalogue of Microorganisms (GCM) 10K type strain sequencing project: providing services to taxonomists for standard genome sequencing and annotation.</title>
        <authorList>
            <consortium name="The Broad Institute Genomics Platform"/>
            <consortium name="The Broad Institute Genome Sequencing Center for Infectious Disease"/>
            <person name="Wu L."/>
            <person name="Ma J."/>
        </authorList>
    </citation>
    <scope>NUCLEOTIDE SEQUENCE [LARGE SCALE GENOMIC DNA]</scope>
    <source>
        <strain evidence="2">JCM 19173</strain>
    </source>
</reference>
<name>A0ABQ2FLW0_9DEIO</name>
<keyword evidence="2" id="KW-1185">Reference proteome</keyword>
<proteinExistence type="predicted"/>
<dbReference type="Pfam" id="PF04978">
    <property type="entry name" value="MST"/>
    <property type="match status" value="1"/>
</dbReference>
<dbReference type="RefSeq" id="WP_189069370.1">
    <property type="nucleotide sequence ID" value="NZ_BMPE01000007.1"/>
</dbReference>
<comment type="caution">
    <text evidence="1">The sequence shown here is derived from an EMBL/GenBank/DDBJ whole genome shotgun (WGS) entry which is preliminary data.</text>
</comment>